<reference evidence="3" key="1">
    <citation type="submission" date="2018-05" db="EMBL/GenBank/DDBJ databases">
        <authorList>
            <person name="Lanie J.A."/>
            <person name="Ng W.-L."/>
            <person name="Kazmierczak K.M."/>
            <person name="Andrzejewski T.M."/>
            <person name="Davidsen T.M."/>
            <person name="Wayne K.J."/>
            <person name="Tettelin H."/>
            <person name="Glass J.I."/>
            <person name="Rusch D."/>
            <person name="Podicherti R."/>
            <person name="Tsui H.-C.T."/>
            <person name="Winkler M.E."/>
        </authorList>
    </citation>
    <scope>NUCLEOTIDE SEQUENCE</scope>
</reference>
<organism evidence="3">
    <name type="scientific">marine metagenome</name>
    <dbReference type="NCBI Taxonomy" id="408172"/>
    <lineage>
        <taxon>unclassified sequences</taxon>
        <taxon>metagenomes</taxon>
        <taxon>ecological metagenomes</taxon>
    </lineage>
</organism>
<dbReference type="SUPFAM" id="SSF48452">
    <property type="entry name" value="TPR-like"/>
    <property type="match status" value="1"/>
</dbReference>
<dbReference type="Pfam" id="PF13517">
    <property type="entry name" value="FG-GAP_3"/>
    <property type="match status" value="3"/>
</dbReference>
<keyword evidence="1" id="KW-0732">Signal</keyword>
<name>A0A381TXN0_9ZZZZ</name>
<dbReference type="PANTHER" id="PTHR16026">
    <property type="entry name" value="CARTILAGE ACIDIC PROTEIN 1"/>
    <property type="match status" value="1"/>
</dbReference>
<accession>A0A381TXN0</accession>
<dbReference type="InterPro" id="IPR011990">
    <property type="entry name" value="TPR-like_helical_dom_sf"/>
</dbReference>
<dbReference type="InterPro" id="IPR027039">
    <property type="entry name" value="Crtac1"/>
</dbReference>
<proteinExistence type="predicted"/>
<dbReference type="InterPro" id="IPR013517">
    <property type="entry name" value="FG-GAP"/>
</dbReference>
<dbReference type="AlphaFoldDB" id="A0A381TXN0"/>
<feature type="domain" description="ASPIC/UnbV" evidence="2">
    <location>
        <begin position="640"/>
        <end position="705"/>
    </location>
</feature>
<protein>
    <recommendedName>
        <fullName evidence="2">ASPIC/UnbV domain-containing protein</fullName>
    </recommendedName>
</protein>
<dbReference type="Pfam" id="PF07593">
    <property type="entry name" value="UnbV_ASPIC"/>
    <property type="match status" value="1"/>
</dbReference>
<dbReference type="Gene3D" id="2.130.10.130">
    <property type="entry name" value="Integrin alpha, N-terminal"/>
    <property type="match status" value="2"/>
</dbReference>
<dbReference type="SUPFAM" id="SSF69318">
    <property type="entry name" value="Integrin alpha N-terminal domain"/>
    <property type="match status" value="2"/>
</dbReference>
<sequence>MEKYLIFKTVQFNAIFLCCSIFIGCESQELKSHREMIRILAEKADRINPEINLYANKKRLAWLQNQRHDDNISATLQHQAVIANELLNAGYTHQAIEQYNKVLFIIDSLGITPPEEVITTIHDLLAITYLRFGEENNCLDDHNAESCIMPIRGSGVHRDKSGASAAIKIYHKLLTINPDEYVYRWLLNLAYMIKGEYPDGVPSQWLISQLIPSDSISFPEFPEIAIEAGLDHISLAGGSIVEDFNQDGFYDIIASSWGVDNQIQYFKNSGDGRFVNLTKNANLMDITGGLNIVHGDYNNDGLADLFILRGGWFGEDGQHPNSLLKNNGDDSFTDVTVAANIYSERPTQTASWGDFNNDGWIDIFVGNESAEGTYYPSELFRNNGDGTFTEIAQSVGLNIIGFVKGAVWGDINNDGLLDLYVSRLGESNLLFENSGPEKNWLFKEIASQAGVTEPLNSFPVWFWDYNNDGWEDIWVSGYEASSGDVAMDYLGLKHSGESPRLYQNNKDGTFIDVTKQTNMDHPLLTMGSNFGDLNHDGFLDFYAGTGDPDYRSIQPNRMFLNKNGLSFDDVTFQGRFGHLQKGHGVSFADLDKDGDQDVHAVMGGAYEGSAYQNVLFENPGGWGNHWIGLSLKGRETNKLAIGARIEVVLTNGPSIHRTVSSGGSFGGNPLNQMIGLGKNKKIKEVKIYWPTSGNYQVLTDLKTDQWHEINETGS</sequence>
<dbReference type="PROSITE" id="PS51257">
    <property type="entry name" value="PROKAR_LIPOPROTEIN"/>
    <property type="match status" value="1"/>
</dbReference>
<evidence type="ECO:0000256" key="1">
    <source>
        <dbReference type="ARBA" id="ARBA00022729"/>
    </source>
</evidence>
<dbReference type="InterPro" id="IPR028994">
    <property type="entry name" value="Integrin_alpha_N"/>
</dbReference>
<dbReference type="EMBL" id="UINC01005265">
    <property type="protein sequence ID" value="SVA20201.1"/>
    <property type="molecule type" value="Genomic_DNA"/>
</dbReference>
<gene>
    <name evidence="3" type="ORF">METZ01_LOCUS73055</name>
</gene>
<dbReference type="InterPro" id="IPR011519">
    <property type="entry name" value="UnbV_ASPIC"/>
</dbReference>
<evidence type="ECO:0000313" key="3">
    <source>
        <dbReference type="EMBL" id="SVA20201.1"/>
    </source>
</evidence>
<evidence type="ECO:0000259" key="2">
    <source>
        <dbReference type="Pfam" id="PF07593"/>
    </source>
</evidence>
<dbReference type="PANTHER" id="PTHR16026:SF0">
    <property type="entry name" value="CARTILAGE ACIDIC PROTEIN 1"/>
    <property type="match status" value="1"/>
</dbReference>